<evidence type="ECO:0000256" key="6">
    <source>
        <dbReference type="SAM" id="MobiDB-lite"/>
    </source>
</evidence>
<feature type="compositionally biased region" description="Acidic residues" evidence="6">
    <location>
        <begin position="300"/>
        <end position="318"/>
    </location>
</feature>
<dbReference type="CDD" id="cd00067">
    <property type="entry name" value="GAL4"/>
    <property type="match status" value="1"/>
</dbReference>
<feature type="region of interest" description="Disordered" evidence="6">
    <location>
        <begin position="1"/>
        <end position="45"/>
    </location>
</feature>
<dbReference type="GO" id="GO:0000976">
    <property type="term" value="F:transcription cis-regulatory region binding"/>
    <property type="evidence" value="ECO:0007669"/>
    <property type="project" value="TreeGrafter"/>
</dbReference>
<dbReference type="InterPro" id="IPR036864">
    <property type="entry name" value="Zn2-C6_fun-type_DNA-bd_sf"/>
</dbReference>
<organism evidence="8 9">
    <name type="scientific">Exophiala mesophila</name>
    <name type="common">Black yeast-like fungus</name>
    <dbReference type="NCBI Taxonomy" id="212818"/>
    <lineage>
        <taxon>Eukaryota</taxon>
        <taxon>Fungi</taxon>
        <taxon>Dikarya</taxon>
        <taxon>Ascomycota</taxon>
        <taxon>Pezizomycotina</taxon>
        <taxon>Eurotiomycetes</taxon>
        <taxon>Chaetothyriomycetidae</taxon>
        <taxon>Chaetothyriales</taxon>
        <taxon>Herpotrichiellaceae</taxon>
        <taxon>Exophiala</taxon>
    </lineage>
</organism>
<evidence type="ECO:0000256" key="5">
    <source>
        <dbReference type="ARBA" id="ARBA00023242"/>
    </source>
</evidence>
<keyword evidence="5" id="KW-0539">Nucleus</keyword>
<feature type="region of interest" description="Disordered" evidence="6">
    <location>
        <begin position="336"/>
        <end position="366"/>
    </location>
</feature>
<feature type="region of interest" description="Disordered" evidence="6">
    <location>
        <begin position="666"/>
        <end position="783"/>
    </location>
</feature>
<evidence type="ECO:0000256" key="1">
    <source>
        <dbReference type="ARBA" id="ARBA00004123"/>
    </source>
</evidence>
<proteinExistence type="predicted"/>
<protein>
    <recommendedName>
        <fullName evidence="7">Zn(2)-C6 fungal-type domain-containing protein</fullName>
    </recommendedName>
</protein>
<dbReference type="PANTHER" id="PTHR37534">
    <property type="entry name" value="TRANSCRIPTIONAL ACTIVATOR PROTEIN UGA3"/>
    <property type="match status" value="1"/>
</dbReference>
<evidence type="ECO:0000313" key="8">
    <source>
        <dbReference type="EMBL" id="RVX67230.1"/>
    </source>
</evidence>
<evidence type="ECO:0000256" key="2">
    <source>
        <dbReference type="ARBA" id="ARBA00023015"/>
    </source>
</evidence>
<dbReference type="AlphaFoldDB" id="A0A438MU39"/>
<gene>
    <name evidence="8" type="ORF">B0A52_09267</name>
</gene>
<dbReference type="SMART" id="SM00066">
    <property type="entry name" value="GAL4"/>
    <property type="match status" value="1"/>
</dbReference>
<dbReference type="GO" id="GO:0045944">
    <property type="term" value="P:positive regulation of transcription by RNA polymerase II"/>
    <property type="evidence" value="ECO:0007669"/>
    <property type="project" value="TreeGrafter"/>
</dbReference>
<evidence type="ECO:0000256" key="3">
    <source>
        <dbReference type="ARBA" id="ARBA00023125"/>
    </source>
</evidence>
<dbReference type="CDD" id="cd12148">
    <property type="entry name" value="fungal_TF_MHR"/>
    <property type="match status" value="1"/>
</dbReference>
<feature type="domain" description="Zn(2)-C6 fungal-type" evidence="7">
    <location>
        <begin position="46"/>
        <end position="74"/>
    </location>
</feature>
<dbReference type="PROSITE" id="PS00463">
    <property type="entry name" value="ZN2_CY6_FUNGAL_1"/>
    <property type="match status" value="1"/>
</dbReference>
<accession>A0A438MU39</accession>
<feature type="compositionally biased region" description="Pro residues" evidence="6">
    <location>
        <begin position="682"/>
        <end position="699"/>
    </location>
</feature>
<dbReference type="SUPFAM" id="SSF57701">
    <property type="entry name" value="Zn2/Cys6 DNA-binding domain"/>
    <property type="match status" value="1"/>
</dbReference>
<feature type="region of interest" description="Disordered" evidence="6">
    <location>
        <begin position="799"/>
        <end position="818"/>
    </location>
</feature>
<dbReference type="Gene3D" id="4.10.240.10">
    <property type="entry name" value="Zn(2)-C6 fungal-type DNA-binding domain"/>
    <property type="match status" value="1"/>
</dbReference>
<dbReference type="PANTHER" id="PTHR37534:SF23">
    <property type="entry name" value="ZN(II)2CYS6 TRANSCRIPTION FACTOR (EUROFUNG)"/>
    <property type="match status" value="1"/>
</dbReference>
<dbReference type="Proteomes" id="UP000288859">
    <property type="component" value="Unassembled WGS sequence"/>
</dbReference>
<feature type="compositionally biased region" description="Low complexity" evidence="6">
    <location>
        <begin position="10"/>
        <end position="22"/>
    </location>
</feature>
<evidence type="ECO:0000256" key="4">
    <source>
        <dbReference type="ARBA" id="ARBA00023163"/>
    </source>
</evidence>
<dbReference type="GO" id="GO:0008270">
    <property type="term" value="F:zinc ion binding"/>
    <property type="evidence" value="ECO:0007669"/>
    <property type="project" value="InterPro"/>
</dbReference>
<dbReference type="Pfam" id="PF11951">
    <property type="entry name" value="Fungal_trans_2"/>
    <property type="match status" value="1"/>
</dbReference>
<evidence type="ECO:0000259" key="7">
    <source>
        <dbReference type="PROSITE" id="PS50048"/>
    </source>
</evidence>
<keyword evidence="4" id="KW-0804">Transcription</keyword>
<feature type="compositionally biased region" description="Polar residues" evidence="6">
    <location>
        <begin position="718"/>
        <end position="736"/>
    </location>
</feature>
<dbReference type="InterPro" id="IPR021858">
    <property type="entry name" value="Fun_TF"/>
</dbReference>
<dbReference type="VEuPathDB" id="FungiDB:PV10_06895"/>
<feature type="compositionally biased region" description="Basic and acidic residues" evidence="6">
    <location>
        <begin position="803"/>
        <end position="818"/>
    </location>
</feature>
<dbReference type="GO" id="GO:0000981">
    <property type="term" value="F:DNA-binding transcription factor activity, RNA polymerase II-specific"/>
    <property type="evidence" value="ECO:0007669"/>
    <property type="project" value="InterPro"/>
</dbReference>
<evidence type="ECO:0000313" key="9">
    <source>
        <dbReference type="Proteomes" id="UP000288859"/>
    </source>
</evidence>
<name>A0A438MU39_EXOME</name>
<comment type="subcellular location">
    <subcellularLocation>
        <location evidence="1">Nucleus</location>
    </subcellularLocation>
</comment>
<dbReference type="Pfam" id="PF00172">
    <property type="entry name" value="Zn_clus"/>
    <property type="match status" value="1"/>
</dbReference>
<dbReference type="EMBL" id="NAJM01000050">
    <property type="protein sequence ID" value="RVX67230.1"/>
    <property type="molecule type" value="Genomic_DNA"/>
</dbReference>
<comment type="caution">
    <text evidence="8">The sequence shown here is derived from an EMBL/GenBank/DDBJ whole genome shotgun (WGS) entry which is preliminary data.</text>
</comment>
<sequence length="1082" mass="120110">MPTEKDDPESSSSEAESGPAEGSAERPAPSEKPKQAATAKRRTKTGCLTCRRRRIKCGEEKPTCKNCIKSKRECAGYVQPLVYKQEHHAPPNPVQGRNDGIYLAQDQSFVPGPYLNMPMQQHHFMNPQPPFQTHAHPQHFQDHHPHYVGPVPVQGPGMQYQNMPADPSSIAWPVDPNQFTARLRGQENIMAVPTSYGHTYASATPLPATMAPFASTGPLYPQASMPINHPEHLHHPHYARAFQDVTQDLSSHLQASNPITTVDPTPRQYSIHGFVQHPTLSNPVQSFAIPPINTTHLGVDTDDDFEDPEDPFDVEMDESDMSFNDAAESLRNMLDRSGNTNWQQSSQSNPRRRQQQTLATYRPVLNSSPLRDERNERIFCHFVEITSHCMSIFERHQYSPISLPTRTLWNFTIPALAMSHAALAHSILALGALHLAKLQGLPEDNAVKHFTYAVRRVGKLLGLPKRRHEIATLATVLVLGFYEVLTGDHSRWFLHLGGATRLVLEHDYAALTRATRRMRSGAKARVHQQTAQFALTEENYARVAGIPLALLDDVDWEVDAQLVSRLAGLPVDYDNQHQPGFPSHGLTMDLSTKDVEEFKTKMDLRWWYCKQDIFGSMISGDQLLMPFENYIYCPPRGQIGRGNNPYATLDHMLLIMARITDFGGKDRARKQRAVKAQGGQWRPPPWLFPQGPPGGPPGGPRGDPGSMMSGGPPRPSHQSHLTGTQGPKTAVPSTSDMPKAKVSTAPSANEGRIRRQSRQGPPGESPPGAPPMYGMMPTSSGNVEMNSAFKAMDASMKDPAFQTKREERHASPPKSLEEETARAFAEHESITKAFDLYRSCLGPDFDPLPLSDVTPHSTPFGPALVYRNPAIANLWLFYNVGRILLHRFHPDMPPAAMVSAGVTAHLTKDYAQTVGRICAGLYSPHHYGQKGPLDPSFAGALMESTFQLLFAAVQFQDAGQRGWTITKLQDVALRCGWQTSGAVAAACEIAWEKMGQAGRGPPYERTLDVNNKDVRVSGKFSRNPSVSVNNFRKSDDAVADYELEFVNHDRNLIDRSGSTRTHWAIGLLSVEEDIKKMTIEEE</sequence>
<dbReference type="PROSITE" id="PS50048">
    <property type="entry name" value="ZN2_CY6_FUNGAL_2"/>
    <property type="match status" value="1"/>
</dbReference>
<feature type="region of interest" description="Disordered" evidence="6">
    <location>
        <begin position="297"/>
        <end position="318"/>
    </location>
</feature>
<keyword evidence="3" id="KW-0238">DNA-binding</keyword>
<dbReference type="OrthoDB" id="5391043at2759"/>
<dbReference type="InterPro" id="IPR001138">
    <property type="entry name" value="Zn2Cys6_DnaBD"/>
</dbReference>
<keyword evidence="2" id="KW-0805">Transcription regulation</keyword>
<reference evidence="8 9" key="1">
    <citation type="submission" date="2017-03" db="EMBL/GenBank/DDBJ databases">
        <title>Genomes of endolithic fungi from Antarctica.</title>
        <authorList>
            <person name="Coleine C."/>
            <person name="Masonjones S."/>
            <person name="Stajich J.E."/>
        </authorList>
    </citation>
    <scope>NUCLEOTIDE SEQUENCE [LARGE SCALE GENOMIC DNA]</scope>
    <source>
        <strain evidence="8 9">CCFEE 6314</strain>
    </source>
</reference>
<dbReference type="GO" id="GO:0005634">
    <property type="term" value="C:nucleus"/>
    <property type="evidence" value="ECO:0007669"/>
    <property type="project" value="UniProtKB-SubCell"/>
</dbReference>